<dbReference type="AlphaFoldDB" id="F8E0K9"/>
<dbReference type="InterPro" id="IPR011098">
    <property type="entry name" value="G5_dom"/>
</dbReference>
<dbReference type="PROSITE" id="PS51109">
    <property type="entry name" value="G5"/>
    <property type="match status" value="1"/>
</dbReference>
<evidence type="ECO:0000256" key="2">
    <source>
        <dbReference type="ARBA" id="ARBA00022729"/>
    </source>
</evidence>
<dbReference type="EMBL" id="CP002857">
    <property type="protein sequence ID" value="AEI09999.1"/>
    <property type="molecule type" value="Genomic_DNA"/>
</dbReference>
<evidence type="ECO:0000259" key="5">
    <source>
        <dbReference type="PROSITE" id="PS51109"/>
    </source>
</evidence>
<dbReference type="InterPro" id="IPR010618">
    <property type="entry name" value="RPF"/>
</dbReference>
<comment type="similarity">
    <text evidence="1">Belongs to the transglycosylase family. Rpf subfamily.</text>
</comment>
<keyword evidence="3" id="KW-0378">Hydrolase</keyword>
<reference evidence="6 7" key="1">
    <citation type="journal article" date="2012" name="BMC Genomics">
        <title>Complete genome sequence, lifestyle, and multi-drug resistance of the human pathogen Corynebacterium resistens DSM 45100 isolated from blood samples of a leukemia patient.</title>
        <authorList>
            <person name="Schroder J."/>
            <person name="Maus I."/>
            <person name="Meyer K."/>
            <person name="Wordemann S."/>
            <person name="Blom J."/>
            <person name="Jaenicke S."/>
            <person name="Schneider J."/>
            <person name="Trost E."/>
            <person name="Tauch A."/>
        </authorList>
    </citation>
    <scope>NUCLEOTIDE SEQUENCE [LARGE SCALE GENOMIC DNA]</scope>
    <source>
        <strain evidence="7">DSM 45100 / JCM 12819 / CCUG 50093 / GTC 2026 / SICGH 158</strain>
    </source>
</reference>
<organism evidence="6 7">
    <name type="scientific">Corynebacterium resistens (strain DSM 45100 / JCM 12819 / GTC 2026 / SICGH 158)</name>
    <dbReference type="NCBI Taxonomy" id="662755"/>
    <lineage>
        <taxon>Bacteria</taxon>
        <taxon>Bacillati</taxon>
        <taxon>Actinomycetota</taxon>
        <taxon>Actinomycetes</taxon>
        <taxon>Mycobacteriales</taxon>
        <taxon>Corynebacteriaceae</taxon>
        <taxon>Corynebacterium</taxon>
    </lineage>
</organism>
<name>F8E0K9_CORRG</name>
<dbReference type="STRING" id="662755.CRES_1646"/>
<dbReference type="Pfam" id="PF07501">
    <property type="entry name" value="G5"/>
    <property type="match status" value="1"/>
</dbReference>
<accession>F8E0K9</accession>
<feature type="domain" description="G5" evidence="5">
    <location>
        <begin position="210"/>
        <end position="290"/>
    </location>
</feature>
<dbReference type="HOGENOM" id="CLU_036884_1_0_11"/>
<dbReference type="Proteomes" id="UP000000492">
    <property type="component" value="Chromosome"/>
</dbReference>
<keyword evidence="2" id="KW-0732">Signal</keyword>
<dbReference type="GO" id="GO:0016787">
    <property type="term" value="F:hydrolase activity"/>
    <property type="evidence" value="ECO:0007669"/>
    <property type="project" value="UniProtKB-KW"/>
</dbReference>
<evidence type="ECO:0000313" key="6">
    <source>
        <dbReference type="EMBL" id="AEI09999.1"/>
    </source>
</evidence>
<dbReference type="SMART" id="SM01208">
    <property type="entry name" value="G5"/>
    <property type="match status" value="1"/>
</dbReference>
<evidence type="ECO:0000256" key="1">
    <source>
        <dbReference type="ARBA" id="ARBA00010830"/>
    </source>
</evidence>
<gene>
    <name evidence="6" type="primary">rpfB</name>
    <name evidence="6" type="ordered locus">CRES_1646</name>
</gene>
<feature type="compositionally biased region" description="Basic and acidic residues" evidence="4">
    <location>
        <begin position="288"/>
        <end position="297"/>
    </location>
</feature>
<evidence type="ECO:0000256" key="4">
    <source>
        <dbReference type="SAM" id="MobiDB-lite"/>
    </source>
</evidence>
<dbReference type="Pfam" id="PF03990">
    <property type="entry name" value="DUF348"/>
    <property type="match status" value="3"/>
</dbReference>
<dbReference type="RefSeq" id="WP_013888987.1">
    <property type="nucleotide sequence ID" value="NC_015673.1"/>
</dbReference>
<dbReference type="Pfam" id="PF06737">
    <property type="entry name" value="Transglycosylas"/>
    <property type="match status" value="1"/>
</dbReference>
<dbReference type="InterPro" id="IPR007137">
    <property type="entry name" value="DUF348"/>
</dbReference>
<dbReference type="eggNOG" id="COG3583">
    <property type="taxonomic scope" value="Bacteria"/>
</dbReference>
<dbReference type="CDD" id="cd13925">
    <property type="entry name" value="RPF"/>
    <property type="match status" value="1"/>
</dbReference>
<dbReference type="Gene3D" id="2.20.230.10">
    <property type="entry name" value="Resuscitation-promoting factor rpfb"/>
    <property type="match status" value="1"/>
</dbReference>
<dbReference type="KEGG" id="crd:CRES_1646"/>
<dbReference type="Gene3D" id="1.10.530.10">
    <property type="match status" value="1"/>
</dbReference>
<dbReference type="SUPFAM" id="SSF53955">
    <property type="entry name" value="Lysozyme-like"/>
    <property type="match status" value="1"/>
</dbReference>
<evidence type="ECO:0000256" key="3">
    <source>
        <dbReference type="ARBA" id="ARBA00022801"/>
    </source>
</evidence>
<sequence length="394" mass="41455">MSPKKKSSLHRINNTSSTPLRVATGGMLATLVVGGGVAVAGQKDVTVDVNGKIIEASTMSGTVEGALKSAGVNVNDRSMVTPALGDSIGDSDTITVRTPRQVSLVVDGRKQTVDTTALTVGSLLDQLGRTDAAELLSDARGERIPEEGMTLEVTTPKKFTLNDGGEFGKMSLPAHTVGDIFKLRGTPLGKDDIVKPSADTVLKDGMHVDVTRVVKKRVVEDRAVEAPVKVKEDSNLAEGEEKVVRKGKPGKVRDIFTVRTENGNEISRELVKTREITKPQVRIVIRGTKADDGDASSRKAGGNTGASAPAVAGDSVWDQIAQCESTGNWAINTGNGFSGGLQFTPSTWAGFGGTEYAPAAHMATREQQIAVAKRVQAAQGWGAWPACTSKLGLR</sequence>
<evidence type="ECO:0000313" key="7">
    <source>
        <dbReference type="Proteomes" id="UP000000492"/>
    </source>
</evidence>
<dbReference type="InterPro" id="IPR023346">
    <property type="entry name" value="Lysozyme-like_dom_sf"/>
</dbReference>
<protein>
    <submittedName>
        <fullName evidence="6">Resuscitation-promoting factor</fullName>
    </submittedName>
</protein>
<feature type="region of interest" description="Disordered" evidence="4">
    <location>
        <begin position="287"/>
        <end position="310"/>
    </location>
</feature>
<keyword evidence="7" id="KW-1185">Reference proteome</keyword>
<proteinExistence type="inferred from homology"/>